<gene>
    <name evidence="3" type="ORF">G4B88_016112</name>
</gene>
<dbReference type="AlphaFoldDB" id="A0A7J6FGY2"/>
<reference evidence="3 4" key="1">
    <citation type="journal article" date="2020" name="bioRxiv">
        <title>Sequence and annotation of 42 cannabis genomes reveals extensive copy number variation in cannabinoid synthesis and pathogen resistance genes.</title>
        <authorList>
            <person name="Mckernan K.J."/>
            <person name="Helbert Y."/>
            <person name="Kane L.T."/>
            <person name="Ebling H."/>
            <person name="Zhang L."/>
            <person name="Liu B."/>
            <person name="Eaton Z."/>
            <person name="Mclaughlin S."/>
            <person name="Kingan S."/>
            <person name="Baybayan P."/>
            <person name="Concepcion G."/>
            <person name="Jordan M."/>
            <person name="Riva A."/>
            <person name="Barbazuk W."/>
            <person name="Harkins T."/>
        </authorList>
    </citation>
    <scope>NUCLEOTIDE SEQUENCE [LARGE SCALE GENOMIC DNA]</scope>
    <source>
        <strain evidence="4">cv. Jamaican Lion 4</strain>
        <tissue evidence="3">Leaf</tissue>
    </source>
</reference>
<organism evidence="3 4">
    <name type="scientific">Cannabis sativa</name>
    <name type="common">Hemp</name>
    <name type="synonym">Marijuana</name>
    <dbReference type="NCBI Taxonomy" id="3483"/>
    <lineage>
        <taxon>Eukaryota</taxon>
        <taxon>Viridiplantae</taxon>
        <taxon>Streptophyta</taxon>
        <taxon>Embryophyta</taxon>
        <taxon>Tracheophyta</taxon>
        <taxon>Spermatophyta</taxon>
        <taxon>Magnoliopsida</taxon>
        <taxon>eudicotyledons</taxon>
        <taxon>Gunneridae</taxon>
        <taxon>Pentapetalae</taxon>
        <taxon>rosids</taxon>
        <taxon>fabids</taxon>
        <taxon>Rosales</taxon>
        <taxon>Cannabaceae</taxon>
        <taxon>Cannabis</taxon>
    </lineage>
</organism>
<dbReference type="PANTHER" id="PTHR33270:SF24">
    <property type="entry name" value="EXPRESSED PROTEIN"/>
    <property type="match status" value="1"/>
</dbReference>
<feature type="domain" description="DUF7054" evidence="2">
    <location>
        <begin position="79"/>
        <end position="163"/>
    </location>
</feature>
<feature type="region of interest" description="Disordered" evidence="1">
    <location>
        <begin position="1"/>
        <end position="53"/>
    </location>
</feature>
<evidence type="ECO:0000313" key="4">
    <source>
        <dbReference type="Proteomes" id="UP000583929"/>
    </source>
</evidence>
<name>A0A7J6FGY2_CANSA</name>
<proteinExistence type="predicted"/>
<evidence type="ECO:0000259" key="2">
    <source>
        <dbReference type="Pfam" id="PF23156"/>
    </source>
</evidence>
<sequence>MPSPKSNRRVNEEKNRRGKLTEKASSFHGKSFTTDQATATSQLRRPKTLPDLLPSRSLLTTSLSSSSSMIIEGRPINNKLTKILLNVTIQGSVGAVQVLISLEATVGDLIAAALSQYAKEGRRPILVATDPSRFNLHYSQFSLECLDREEQVNGLGSRNFFMCPSKTTSSPSSSSSSSSSCANEAEKASKNGFSWLKFMEFKF</sequence>
<dbReference type="EMBL" id="JAATIQ010000210">
    <property type="protein sequence ID" value="KAF4369951.1"/>
    <property type="molecule type" value="Genomic_DNA"/>
</dbReference>
<accession>A0A7J6FGY2</accession>
<feature type="compositionally biased region" description="Basic and acidic residues" evidence="1">
    <location>
        <begin position="9"/>
        <end position="22"/>
    </location>
</feature>
<protein>
    <recommendedName>
        <fullName evidence="2">DUF7054 domain-containing protein</fullName>
    </recommendedName>
</protein>
<feature type="compositionally biased region" description="Polar residues" evidence="1">
    <location>
        <begin position="31"/>
        <end position="43"/>
    </location>
</feature>
<dbReference type="Proteomes" id="UP000583929">
    <property type="component" value="Unassembled WGS sequence"/>
</dbReference>
<dbReference type="Pfam" id="PF23156">
    <property type="entry name" value="DUF7054"/>
    <property type="match status" value="1"/>
</dbReference>
<comment type="caution">
    <text evidence="3">The sequence shown here is derived from an EMBL/GenBank/DDBJ whole genome shotgun (WGS) entry which is preliminary data.</text>
</comment>
<evidence type="ECO:0000256" key="1">
    <source>
        <dbReference type="SAM" id="MobiDB-lite"/>
    </source>
</evidence>
<evidence type="ECO:0000313" key="3">
    <source>
        <dbReference type="EMBL" id="KAF4369951.1"/>
    </source>
</evidence>
<dbReference type="InterPro" id="IPR055482">
    <property type="entry name" value="DUF7054"/>
</dbReference>
<dbReference type="PANTHER" id="PTHR33270">
    <property type="entry name" value="BNAC05G50380D PROTEIN"/>
    <property type="match status" value="1"/>
</dbReference>
<keyword evidence="4" id="KW-1185">Reference proteome</keyword>
<dbReference type="InterPro" id="IPR040358">
    <property type="entry name" value="At4g22758-like"/>
</dbReference>